<evidence type="ECO:0000313" key="3">
    <source>
        <dbReference type="Proteomes" id="UP000516360"/>
    </source>
</evidence>
<dbReference type="SUPFAM" id="SSF52540">
    <property type="entry name" value="P-loop containing nucleoside triphosphate hydrolases"/>
    <property type="match status" value="1"/>
</dbReference>
<dbReference type="InterPro" id="IPR027417">
    <property type="entry name" value="P-loop_NTPase"/>
</dbReference>
<name>A0A7G1H0J0_9BACT</name>
<dbReference type="InterPro" id="IPR051943">
    <property type="entry name" value="TRAFAC_Dynamin-like_GTPase"/>
</dbReference>
<accession>A0A7G1H0J0</accession>
<dbReference type="AlphaFoldDB" id="A0A7G1H0J0"/>
<dbReference type="KEGG" id="dtp:JZK55_11560"/>
<proteinExistence type="predicted"/>
<organism evidence="2 3">
    <name type="scientific">Dissulfurispira thermophila</name>
    <dbReference type="NCBI Taxonomy" id="2715679"/>
    <lineage>
        <taxon>Bacteria</taxon>
        <taxon>Pseudomonadati</taxon>
        <taxon>Nitrospirota</taxon>
        <taxon>Thermodesulfovibrionia</taxon>
        <taxon>Thermodesulfovibrionales</taxon>
        <taxon>Dissulfurispiraceae</taxon>
        <taxon>Dissulfurispira</taxon>
    </lineage>
</organism>
<dbReference type="CDD" id="cd09912">
    <property type="entry name" value="DLP_2"/>
    <property type="match status" value="1"/>
</dbReference>
<dbReference type="EMBL" id="AP022873">
    <property type="protein sequence ID" value="BCB96234.1"/>
    <property type="molecule type" value="Genomic_DNA"/>
</dbReference>
<protein>
    <recommendedName>
        <fullName evidence="1">Dynamin N-terminal domain-containing protein</fullName>
    </recommendedName>
</protein>
<evidence type="ECO:0000313" key="2">
    <source>
        <dbReference type="EMBL" id="BCB96234.1"/>
    </source>
</evidence>
<dbReference type="Pfam" id="PF00350">
    <property type="entry name" value="Dynamin_N"/>
    <property type="match status" value="1"/>
</dbReference>
<feature type="domain" description="Dynamin N-terminal" evidence="1">
    <location>
        <begin position="45"/>
        <end position="202"/>
    </location>
</feature>
<dbReference type="PANTHER" id="PTHR43681">
    <property type="entry name" value="TRANSMEMBRANE GTPASE FZO"/>
    <property type="match status" value="1"/>
</dbReference>
<keyword evidence="3" id="KW-1185">Reference proteome</keyword>
<evidence type="ECO:0000259" key="1">
    <source>
        <dbReference type="Pfam" id="PF00350"/>
    </source>
</evidence>
<reference evidence="2 3" key="1">
    <citation type="submission" date="2020-03" db="EMBL/GenBank/DDBJ databases">
        <title>Complete genome sequences of two sulfur-disproportionating bacterial strains T55J and Mzg5.</title>
        <authorList>
            <person name="Umezawa K."/>
            <person name="Kojima H."/>
            <person name="Kato Y."/>
            <person name="Fukui M."/>
        </authorList>
    </citation>
    <scope>NUCLEOTIDE SEQUENCE [LARGE SCALE GENOMIC DNA]</scope>
    <source>
        <strain evidence="2 3">T55J</strain>
    </source>
</reference>
<gene>
    <name evidence="2" type="ORF">JZK55_11560</name>
</gene>
<sequence>MSVSTYSYLKNELLSCIDEMLTIEAIRGCPCEELREKIEKNTFNLVVVGQFKRGKTSLINALLGADILPVAVVPLTSIVTIMTYGEALRIKVYFNDGRVSEIKPESLPEYVTEKGNPKNIKDVSEVIITYPSPYLKDGVRLIDTPGVGSIYQHNTDVAYQYLPKSDAALFLLSVDQPMSKAELDFLNDVKEYSNKIFFLLNKADYLNEKDLQESIEFSKGVLRDVMGVDVKIFPVSARLALEAKQSNSQEMLQKSRLPEFSDVLNRFLMEEKGKILILSVTNNLLRIISQARFEIELELKSLTAPLDELQKKVSVFETKKQEVLLEKQDFDILLDGETKRLLKNILDEDIEKFKKELMPQVMANLENYYNENKGMSLKELHKALEQQVITEVKQAFSGWRVIEDEKLAKAFESICKRFILKINDTVDELLKFSSELFQIPFDAIKAEALWTVKSGFYYKFKDEPVGLEMLAGTLTLALPKFIGERIILKKMKEYLHQVIDIQSGRVRYDFAERLDKSKLDFRWEMLQRIDATIEGISAAIKKGMTQRQRGEKEVKEREQVLIEMSEKLNEINDKLLEIRGDVYV</sequence>
<dbReference type="PANTHER" id="PTHR43681:SF1">
    <property type="entry name" value="SARCALUMENIN"/>
    <property type="match status" value="1"/>
</dbReference>
<dbReference type="Gene3D" id="3.40.50.300">
    <property type="entry name" value="P-loop containing nucleotide triphosphate hydrolases"/>
    <property type="match status" value="1"/>
</dbReference>
<dbReference type="InterPro" id="IPR045063">
    <property type="entry name" value="Dynamin_N"/>
</dbReference>
<dbReference type="Proteomes" id="UP000516360">
    <property type="component" value="Chromosome"/>
</dbReference>
<dbReference type="RefSeq" id="WP_203473667.1">
    <property type="nucleotide sequence ID" value="NZ_AP022873.1"/>
</dbReference>